<dbReference type="EMBL" id="MUYB01000026">
    <property type="protein sequence ID" value="OOS03429.1"/>
    <property type="molecule type" value="Genomic_DNA"/>
</dbReference>
<evidence type="ECO:0000313" key="3">
    <source>
        <dbReference type="EMBL" id="OOS03429.1"/>
    </source>
</evidence>
<evidence type="ECO:0000259" key="2">
    <source>
        <dbReference type="Pfam" id="PF04575"/>
    </source>
</evidence>
<accession>A0A1T0B0J6</accession>
<sequence length="145" mass="16390">MPAIVHEQIRSYLAALDKRNEWQVSVSAYYVRERNVNNASSSNTISLPSISLGVIKIPTTAWKKSAQSLPQKAQGVVSNIDVARHINLTGKHYVLIENSFQGKLYWDNRQFDDYYNRTSVGYAYICIAIRIVVPILFLKKLSNGA</sequence>
<dbReference type="OrthoDB" id="6655393at2"/>
<evidence type="ECO:0000256" key="1">
    <source>
        <dbReference type="SAM" id="Phobius"/>
    </source>
</evidence>
<name>A0A1T0B0J6_9PAST</name>
<comment type="caution">
    <text evidence="3">The sequence shown here is derived from an EMBL/GenBank/DDBJ whole genome shotgun (WGS) entry which is preliminary data.</text>
</comment>
<gene>
    <name evidence="3" type="ORF">B0188_06180</name>
</gene>
<keyword evidence="4" id="KW-1185">Reference proteome</keyword>
<organism evidence="3 4">
    <name type="scientific">[Haemophilus] felis</name>
    <dbReference type="NCBI Taxonomy" id="123822"/>
    <lineage>
        <taxon>Bacteria</taxon>
        <taxon>Pseudomonadati</taxon>
        <taxon>Pseudomonadota</taxon>
        <taxon>Gammaproteobacteria</taxon>
        <taxon>Pasteurellales</taxon>
        <taxon>Pasteurellaceae</taxon>
    </lineage>
</organism>
<evidence type="ECO:0000313" key="4">
    <source>
        <dbReference type="Proteomes" id="UP000190023"/>
    </source>
</evidence>
<proteinExistence type="predicted"/>
<feature type="transmembrane region" description="Helical" evidence="1">
    <location>
        <begin position="121"/>
        <end position="138"/>
    </location>
</feature>
<feature type="domain" description="Surface lipoprotein assembly modifier C-terminal" evidence="2">
    <location>
        <begin position="22"/>
        <end position="124"/>
    </location>
</feature>
<keyword evidence="1" id="KW-0812">Transmembrane</keyword>
<keyword evidence="1" id="KW-0472">Membrane</keyword>
<protein>
    <recommendedName>
        <fullName evidence="2">Surface lipoprotein assembly modifier C-terminal domain-containing protein</fullName>
    </recommendedName>
</protein>
<dbReference type="Pfam" id="PF04575">
    <property type="entry name" value="SlipAM"/>
    <property type="match status" value="1"/>
</dbReference>
<dbReference type="InterPro" id="IPR007655">
    <property type="entry name" value="Slam_C"/>
</dbReference>
<dbReference type="AlphaFoldDB" id="A0A1T0B0J6"/>
<dbReference type="Proteomes" id="UP000190023">
    <property type="component" value="Unassembled WGS sequence"/>
</dbReference>
<reference evidence="3 4" key="1">
    <citation type="submission" date="2017-02" db="EMBL/GenBank/DDBJ databases">
        <title>Draft genome sequence of Haemophilus felis CCUG 31170 type strain.</title>
        <authorList>
            <person name="Engstrom-Jakobsson H."/>
            <person name="Salva-Serra F."/>
            <person name="Thorell K."/>
            <person name="Gonzales-Siles L."/>
            <person name="Karlsson R."/>
            <person name="Boulund F."/>
            <person name="Engstrand L."/>
            <person name="Kristiansson E."/>
            <person name="Moore E."/>
        </authorList>
    </citation>
    <scope>NUCLEOTIDE SEQUENCE [LARGE SCALE GENOMIC DNA]</scope>
    <source>
        <strain evidence="3 4">CCUG 31170</strain>
    </source>
</reference>
<keyword evidence="1" id="KW-1133">Transmembrane helix</keyword>